<evidence type="ECO:0000313" key="10">
    <source>
        <dbReference type="Proteomes" id="UP000528457"/>
    </source>
</evidence>
<evidence type="ECO:0000256" key="7">
    <source>
        <dbReference type="ARBA" id="ARBA00023136"/>
    </source>
</evidence>
<comment type="subcellular location">
    <subcellularLocation>
        <location evidence="1 8">Cell membrane</location>
        <topology evidence="1 8">Multi-pass membrane protein</topology>
    </subcellularLocation>
</comment>
<dbReference type="AlphaFoldDB" id="A0A7X0JVN6"/>
<keyword evidence="10" id="KW-1185">Reference proteome</keyword>
<feature type="transmembrane region" description="Helical" evidence="8">
    <location>
        <begin position="97"/>
        <end position="115"/>
    </location>
</feature>
<keyword evidence="7 8" id="KW-0472">Membrane</keyword>
<feature type="transmembrane region" description="Helical" evidence="8">
    <location>
        <begin position="31"/>
        <end position="55"/>
    </location>
</feature>
<comment type="caution">
    <text evidence="9">The sequence shown here is derived from an EMBL/GenBank/DDBJ whole genome shotgun (WGS) entry which is preliminary data.</text>
</comment>
<dbReference type="PANTHER" id="PTHR30269:SF37">
    <property type="entry name" value="MEMBRANE TRANSPORTER PROTEIN"/>
    <property type="match status" value="1"/>
</dbReference>
<evidence type="ECO:0000256" key="2">
    <source>
        <dbReference type="ARBA" id="ARBA00009142"/>
    </source>
</evidence>
<keyword evidence="3" id="KW-0813">Transport</keyword>
<name>A0A7X0JVN6_9GAMM</name>
<dbReference type="PANTHER" id="PTHR30269">
    <property type="entry name" value="TRANSMEMBRANE PROTEIN YFCA"/>
    <property type="match status" value="1"/>
</dbReference>
<reference evidence="9 10" key="1">
    <citation type="submission" date="2020-08" db="EMBL/GenBank/DDBJ databases">
        <title>Genomic Encyclopedia of Type Strains, Phase IV (KMG-IV): sequencing the most valuable type-strain genomes for metagenomic binning, comparative biology and taxonomic classification.</title>
        <authorList>
            <person name="Goeker M."/>
        </authorList>
    </citation>
    <scope>NUCLEOTIDE SEQUENCE [LARGE SCALE GENOMIC DNA]</scope>
    <source>
        <strain evidence="9 10">DSM 22368</strain>
    </source>
</reference>
<proteinExistence type="inferred from homology"/>
<comment type="similarity">
    <text evidence="2 8">Belongs to the 4-toluene sulfonate uptake permease (TSUP) (TC 2.A.102) family.</text>
</comment>
<evidence type="ECO:0000256" key="4">
    <source>
        <dbReference type="ARBA" id="ARBA00022475"/>
    </source>
</evidence>
<dbReference type="Pfam" id="PF01925">
    <property type="entry name" value="TauE"/>
    <property type="match status" value="1"/>
</dbReference>
<sequence length="247" mass="27057">MAIEAIVWLASVALMAGVVQSTVGFGFGIVFLALAGLLVDVKMASMVSAFVSVVLNGKLLLNLHRHINWQRLKPILISVIIATPFGVLFLQKISSDWFNLFLGLLILWALQQQFYPAQPDKRPSNTLIGVPMGLISGLFAGAYNTGGPPLVVYVQSQGLERLEKVASLQLLLLVGSLVRVEEMWRQDVLIPGLLWPIVICCVATVIGSAIGLRLLNRISDVWFKRIMGVFLLLLAIYYMGQWLGLGA</sequence>
<dbReference type="RefSeq" id="WP_166846175.1">
    <property type="nucleotide sequence ID" value="NZ_JAAONY010000002.1"/>
</dbReference>
<dbReference type="EMBL" id="JACHHT010000002">
    <property type="protein sequence ID" value="MBB6522310.1"/>
    <property type="molecule type" value="Genomic_DNA"/>
</dbReference>
<keyword evidence="5 8" id="KW-0812">Transmembrane</keyword>
<feature type="transmembrane region" description="Helical" evidence="8">
    <location>
        <begin position="127"/>
        <end position="146"/>
    </location>
</feature>
<evidence type="ECO:0000256" key="8">
    <source>
        <dbReference type="RuleBase" id="RU363041"/>
    </source>
</evidence>
<evidence type="ECO:0000256" key="1">
    <source>
        <dbReference type="ARBA" id="ARBA00004651"/>
    </source>
</evidence>
<protein>
    <recommendedName>
        <fullName evidence="8">Probable membrane transporter protein</fullName>
    </recommendedName>
</protein>
<organism evidence="9 10">
    <name type="scientific">Pseudoteredinibacter isoporae</name>
    <dbReference type="NCBI Taxonomy" id="570281"/>
    <lineage>
        <taxon>Bacteria</taxon>
        <taxon>Pseudomonadati</taxon>
        <taxon>Pseudomonadota</taxon>
        <taxon>Gammaproteobacteria</taxon>
        <taxon>Cellvibrionales</taxon>
        <taxon>Cellvibrionaceae</taxon>
        <taxon>Pseudoteredinibacter</taxon>
    </lineage>
</organism>
<evidence type="ECO:0000313" key="9">
    <source>
        <dbReference type="EMBL" id="MBB6522310.1"/>
    </source>
</evidence>
<dbReference type="GO" id="GO:0005886">
    <property type="term" value="C:plasma membrane"/>
    <property type="evidence" value="ECO:0007669"/>
    <property type="project" value="UniProtKB-SubCell"/>
</dbReference>
<dbReference type="InParanoid" id="A0A7X0JVN6"/>
<dbReference type="InterPro" id="IPR052017">
    <property type="entry name" value="TSUP"/>
</dbReference>
<dbReference type="Proteomes" id="UP000528457">
    <property type="component" value="Unassembled WGS sequence"/>
</dbReference>
<feature type="transmembrane region" description="Helical" evidence="8">
    <location>
        <begin position="193"/>
        <end position="215"/>
    </location>
</feature>
<keyword evidence="6 8" id="KW-1133">Transmembrane helix</keyword>
<evidence type="ECO:0000256" key="6">
    <source>
        <dbReference type="ARBA" id="ARBA00022989"/>
    </source>
</evidence>
<gene>
    <name evidence="9" type="ORF">HNR48_002595</name>
</gene>
<accession>A0A7X0JVN6</accession>
<dbReference type="InterPro" id="IPR002781">
    <property type="entry name" value="TM_pro_TauE-like"/>
</dbReference>
<feature type="transmembrane region" description="Helical" evidence="8">
    <location>
        <begin position="222"/>
        <end position="240"/>
    </location>
</feature>
<feature type="transmembrane region" description="Helical" evidence="8">
    <location>
        <begin position="75"/>
        <end position="91"/>
    </location>
</feature>
<evidence type="ECO:0000256" key="5">
    <source>
        <dbReference type="ARBA" id="ARBA00022692"/>
    </source>
</evidence>
<keyword evidence="4 8" id="KW-1003">Cell membrane</keyword>
<evidence type="ECO:0000256" key="3">
    <source>
        <dbReference type="ARBA" id="ARBA00022448"/>
    </source>
</evidence>